<dbReference type="PANTHER" id="PTHR43301:SF3">
    <property type="entry name" value="ARABINAN ENDO-1,5-ALPHA-L-ARABINOSIDASE A-RELATED"/>
    <property type="match status" value="1"/>
</dbReference>
<dbReference type="KEGG" id="bmei:Spa11_38440"/>
<dbReference type="Proteomes" id="UP000316426">
    <property type="component" value="Chromosome"/>
</dbReference>
<evidence type="ECO:0000256" key="5">
    <source>
        <dbReference type="PIRNR" id="PIRNR026534"/>
    </source>
</evidence>
<evidence type="ECO:0000256" key="3">
    <source>
        <dbReference type="ARBA" id="ARBA00022801"/>
    </source>
</evidence>
<dbReference type="UniPathway" id="UPA00667"/>
<keyword evidence="11" id="KW-1185">Reference proteome</keyword>
<dbReference type="InterPro" id="IPR050727">
    <property type="entry name" value="GH43_arabinanases"/>
</dbReference>
<protein>
    <submittedName>
        <fullName evidence="10">Intracellular endo-alpha-(1-&gt;5)-L-arabinanase</fullName>
        <ecNumber evidence="10">3.2.1.99</ecNumber>
    </submittedName>
</protein>
<dbReference type="GO" id="GO:0031222">
    <property type="term" value="P:arabinan catabolic process"/>
    <property type="evidence" value="ECO:0007669"/>
    <property type="project" value="UniProtKB-UniPathway"/>
</dbReference>
<evidence type="ECO:0000256" key="1">
    <source>
        <dbReference type="ARBA" id="ARBA00004834"/>
    </source>
</evidence>
<dbReference type="PROSITE" id="PS51257">
    <property type="entry name" value="PROKAR_LIPOPROTEIN"/>
    <property type="match status" value="1"/>
</dbReference>
<evidence type="ECO:0000256" key="9">
    <source>
        <dbReference type="SAM" id="SignalP"/>
    </source>
</evidence>
<dbReference type="EMBL" id="CP036349">
    <property type="protein sequence ID" value="QDV75624.1"/>
    <property type="molecule type" value="Genomic_DNA"/>
</dbReference>
<feature type="active site" description="Proton acceptor" evidence="6">
    <location>
        <position position="40"/>
    </location>
</feature>
<comment type="similarity">
    <text evidence="2 5">Belongs to the glycosyl hydrolase 43 family.</text>
</comment>
<sequence precursor="true">MTHSLRRPPLVSITILACFAATTHAAEADPRQGLLNGAADPTGVAVTDDDGNTTYYVAATGRGVKLLRSTDLKSWEPYGRVFDRAVPRWARRAIPGTDGIWAPDLSYHDGLYYLYYSVSTFGSQKSVIGLAVNKSLDPESPDYKWDDRGLVVASSPETTNFNAIDPALLVDEDGRWLLYWGSYWTGLKAAEVDPATGKFKEGAEIQAVAARPDAPNRVIEAPYVLFNDGYYYLFVSWDSCCDGADSTYRVAVGRSKDALGPYVDAEGKPMLEGGGTIILESSERWRGPGHNGVLTSPPSEEWPDGKQWMVHHTYDMQNLDAHRILQVRPLTWGEEGWPKVGEPVATP</sequence>
<feature type="signal peptide" evidence="9">
    <location>
        <begin position="1"/>
        <end position="28"/>
    </location>
</feature>
<feature type="binding site" evidence="7">
    <location>
        <begin position="182"/>
        <end position="184"/>
    </location>
    <ligand>
        <name>substrate</name>
    </ligand>
</feature>
<feature type="active site" description="Proton donor" evidence="6">
    <location>
        <position position="220"/>
    </location>
</feature>
<evidence type="ECO:0000256" key="4">
    <source>
        <dbReference type="ARBA" id="ARBA00023295"/>
    </source>
</evidence>
<evidence type="ECO:0000256" key="6">
    <source>
        <dbReference type="PIRSR" id="PIRSR026534-1"/>
    </source>
</evidence>
<dbReference type="PANTHER" id="PTHR43301">
    <property type="entry name" value="ARABINAN ENDO-1,5-ALPHA-L-ARABINOSIDASE"/>
    <property type="match status" value="1"/>
</dbReference>
<dbReference type="Pfam" id="PF04616">
    <property type="entry name" value="Glyco_hydro_43"/>
    <property type="match status" value="1"/>
</dbReference>
<dbReference type="SUPFAM" id="SSF75005">
    <property type="entry name" value="Arabinanase/levansucrase/invertase"/>
    <property type="match status" value="1"/>
</dbReference>
<evidence type="ECO:0000313" key="10">
    <source>
        <dbReference type="EMBL" id="QDV75624.1"/>
    </source>
</evidence>
<feature type="chain" id="PRO_5022024108" evidence="9">
    <location>
        <begin position="29"/>
        <end position="347"/>
    </location>
</feature>
<dbReference type="PIRSF" id="PIRSF026534">
    <property type="entry name" value="Endo_alpha-L-arabinosidase"/>
    <property type="match status" value="1"/>
</dbReference>
<evidence type="ECO:0000256" key="7">
    <source>
        <dbReference type="PIRSR" id="PIRSR026534-2"/>
    </source>
</evidence>
<dbReference type="InterPro" id="IPR016840">
    <property type="entry name" value="Glyco_hydro_43_endo_a_Ara-ase"/>
</dbReference>
<accession>A0A518KCV8</accession>
<keyword evidence="9" id="KW-0732">Signal</keyword>
<dbReference type="AlphaFoldDB" id="A0A518KCV8"/>
<dbReference type="Gene3D" id="2.115.10.20">
    <property type="entry name" value="Glycosyl hydrolase domain, family 43"/>
    <property type="match status" value="1"/>
</dbReference>
<evidence type="ECO:0000313" key="11">
    <source>
        <dbReference type="Proteomes" id="UP000316426"/>
    </source>
</evidence>
<dbReference type="InterPro" id="IPR023296">
    <property type="entry name" value="Glyco_hydro_beta-prop_sf"/>
</dbReference>
<feature type="site" description="Important for catalytic activity, responsible for pKa modulation of the active site Glu and correct orientation of both the proton donor and substrate" evidence="8">
    <location>
        <position position="165"/>
    </location>
</feature>
<gene>
    <name evidence="10" type="primary">abn-ts_2</name>
    <name evidence="10" type="ORF">Spa11_38440</name>
</gene>
<dbReference type="GO" id="GO:0046558">
    <property type="term" value="F:arabinan endo-1,5-alpha-L-arabinosidase activity"/>
    <property type="evidence" value="ECO:0007669"/>
    <property type="project" value="UniProtKB-EC"/>
</dbReference>
<keyword evidence="4 5" id="KW-0326">Glycosidase</keyword>
<evidence type="ECO:0000256" key="8">
    <source>
        <dbReference type="PIRSR" id="PIRSR026534-3"/>
    </source>
</evidence>
<name>A0A518KCV8_9BACT</name>
<feature type="binding site" evidence="7">
    <location>
        <position position="40"/>
    </location>
    <ligand>
        <name>substrate</name>
    </ligand>
</feature>
<feature type="site" description="Important for substrate recognition" evidence="8">
    <location>
        <position position="290"/>
    </location>
</feature>
<feature type="binding site" evidence="7">
    <location>
        <position position="122"/>
    </location>
    <ligand>
        <name>substrate</name>
    </ligand>
</feature>
<evidence type="ECO:0000256" key="2">
    <source>
        <dbReference type="ARBA" id="ARBA00009865"/>
    </source>
</evidence>
<comment type="pathway">
    <text evidence="1 5">Glycan metabolism; L-arabinan degradation.</text>
</comment>
<feature type="binding site" evidence="7">
    <location>
        <begin position="162"/>
        <end position="165"/>
    </location>
    <ligand>
        <name>substrate</name>
    </ligand>
</feature>
<dbReference type="EC" id="3.2.1.99" evidence="10"/>
<proteinExistence type="inferred from homology"/>
<dbReference type="CDD" id="cd08998">
    <property type="entry name" value="GH43_Arb43a-like"/>
    <property type="match status" value="1"/>
</dbReference>
<organism evidence="10 11">
    <name type="scientific">Botrimarina mediterranea</name>
    <dbReference type="NCBI Taxonomy" id="2528022"/>
    <lineage>
        <taxon>Bacteria</taxon>
        <taxon>Pseudomonadati</taxon>
        <taxon>Planctomycetota</taxon>
        <taxon>Planctomycetia</taxon>
        <taxon>Pirellulales</taxon>
        <taxon>Lacipirellulaceae</taxon>
        <taxon>Botrimarina</taxon>
    </lineage>
</organism>
<dbReference type="InterPro" id="IPR006710">
    <property type="entry name" value="Glyco_hydro_43"/>
</dbReference>
<keyword evidence="3 5" id="KW-0378">Hydrolase</keyword>
<reference evidence="10 11" key="1">
    <citation type="submission" date="2019-02" db="EMBL/GenBank/DDBJ databases">
        <title>Deep-cultivation of Planctomycetes and their phenomic and genomic characterization uncovers novel biology.</title>
        <authorList>
            <person name="Wiegand S."/>
            <person name="Jogler M."/>
            <person name="Boedeker C."/>
            <person name="Pinto D."/>
            <person name="Vollmers J."/>
            <person name="Rivas-Marin E."/>
            <person name="Kohn T."/>
            <person name="Peeters S.H."/>
            <person name="Heuer A."/>
            <person name="Rast P."/>
            <person name="Oberbeckmann S."/>
            <person name="Bunk B."/>
            <person name="Jeske O."/>
            <person name="Meyerdierks A."/>
            <person name="Storesund J.E."/>
            <person name="Kallscheuer N."/>
            <person name="Luecker S."/>
            <person name="Lage O.M."/>
            <person name="Pohl T."/>
            <person name="Merkel B.J."/>
            <person name="Hornburger P."/>
            <person name="Mueller R.-W."/>
            <person name="Bruemmer F."/>
            <person name="Labrenz M."/>
            <person name="Spormann A.M."/>
            <person name="Op den Camp H."/>
            <person name="Overmann J."/>
            <person name="Amann R."/>
            <person name="Jetten M.S.M."/>
            <person name="Mascher T."/>
            <person name="Medema M.H."/>
            <person name="Devos D.P."/>
            <person name="Kaster A.-K."/>
            <person name="Ovreas L."/>
            <person name="Rohde M."/>
            <person name="Galperin M.Y."/>
            <person name="Jogler C."/>
        </authorList>
    </citation>
    <scope>NUCLEOTIDE SEQUENCE [LARGE SCALE GENOMIC DNA]</scope>
    <source>
        <strain evidence="10 11">Spa11</strain>
    </source>
</reference>